<protein>
    <submittedName>
        <fullName evidence="3">Putative alpha/beta hydrolase family protein</fullName>
    </submittedName>
</protein>
<keyword evidence="1 3" id="KW-0378">Hydrolase</keyword>
<dbReference type="EMBL" id="CP006850">
    <property type="protein sequence ID" value="AHH20062.1"/>
    <property type="molecule type" value="Genomic_DNA"/>
</dbReference>
<evidence type="ECO:0000259" key="2">
    <source>
        <dbReference type="Pfam" id="PF07859"/>
    </source>
</evidence>
<dbReference type="InterPro" id="IPR013094">
    <property type="entry name" value="AB_hydrolase_3"/>
</dbReference>
<evidence type="ECO:0000256" key="1">
    <source>
        <dbReference type="ARBA" id="ARBA00022801"/>
    </source>
</evidence>
<dbReference type="STRING" id="1415166.NONO_c52820"/>
<dbReference type="Pfam" id="PF07859">
    <property type="entry name" value="Abhydrolase_3"/>
    <property type="match status" value="1"/>
</dbReference>
<dbReference type="HOGENOM" id="CLU_012494_6_1_11"/>
<evidence type="ECO:0000313" key="3">
    <source>
        <dbReference type="EMBL" id="AHH20062.1"/>
    </source>
</evidence>
<dbReference type="PANTHER" id="PTHR48081:SF8">
    <property type="entry name" value="ALPHA_BETA HYDROLASE FOLD-3 DOMAIN-CONTAINING PROTEIN-RELATED"/>
    <property type="match status" value="1"/>
</dbReference>
<name>W5TLB6_9NOCA</name>
<dbReference type="eggNOG" id="COG0657">
    <property type="taxonomic scope" value="Bacteria"/>
</dbReference>
<dbReference type="PANTHER" id="PTHR48081">
    <property type="entry name" value="AB HYDROLASE SUPERFAMILY PROTEIN C4A8.06C"/>
    <property type="match status" value="1"/>
</dbReference>
<dbReference type="AlphaFoldDB" id="W5TLB6"/>
<gene>
    <name evidence="3" type="ORF">NONO_c52820</name>
</gene>
<sequence>MIVGSRLSGLSSMTSWIIEHDVVVVSVEYRMAPEFPDPYPVEDCFAGLRWTAEHAVELGIDPDRILVCGASAGGGLAAGIALLARDRQGPAILGQMLLCPMLDDRNQTVSSKQIVGVGIWDGLTNVMAWRALLGERQGTDEVSIYAAPARATDLSALPPAFIECGSVEVFRDEDVSYATSLWAAGVSAELHVWPGGFHGFVDLAPHTALSQAAVEARNSWIARLLGE</sequence>
<dbReference type="InterPro" id="IPR050300">
    <property type="entry name" value="GDXG_lipolytic_enzyme"/>
</dbReference>
<evidence type="ECO:0000313" key="4">
    <source>
        <dbReference type="Proteomes" id="UP000019150"/>
    </source>
</evidence>
<keyword evidence="4" id="KW-1185">Reference proteome</keyword>
<organism evidence="3 4">
    <name type="scientific">Nocardia nova SH22a</name>
    <dbReference type="NCBI Taxonomy" id="1415166"/>
    <lineage>
        <taxon>Bacteria</taxon>
        <taxon>Bacillati</taxon>
        <taxon>Actinomycetota</taxon>
        <taxon>Actinomycetes</taxon>
        <taxon>Mycobacteriales</taxon>
        <taxon>Nocardiaceae</taxon>
        <taxon>Nocardia</taxon>
    </lineage>
</organism>
<dbReference type="SUPFAM" id="SSF53474">
    <property type="entry name" value="alpha/beta-Hydrolases"/>
    <property type="match status" value="1"/>
</dbReference>
<dbReference type="KEGG" id="nno:NONO_c52820"/>
<proteinExistence type="predicted"/>
<dbReference type="Proteomes" id="UP000019150">
    <property type="component" value="Chromosome"/>
</dbReference>
<dbReference type="GO" id="GO:0016787">
    <property type="term" value="F:hydrolase activity"/>
    <property type="evidence" value="ECO:0007669"/>
    <property type="project" value="UniProtKB-KW"/>
</dbReference>
<feature type="domain" description="Alpha/beta hydrolase fold-3" evidence="2">
    <location>
        <begin position="19"/>
        <end position="201"/>
    </location>
</feature>
<dbReference type="InterPro" id="IPR029058">
    <property type="entry name" value="AB_hydrolase_fold"/>
</dbReference>
<dbReference type="Gene3D" id="3.40.50.1820">
    <property type="entry name" value="alpha/beta hydrolase"/>
    <property type="match status" value="1"/>
</dbReference>
<accession>W5TLB6</accession>
<reference evidence="3 4" key="1">
    <citation type="journal article" date="2014" name="Appl. Environ. Microbiol.">
        <title>Insights into the Microbial Degradation of Rubber and Gutta-Percha by Analysis of the Complete Genome of Nocardia nova SH22a.</title>
        <authorList>
            <person name="Luo Q."/>
            <person name="Hiessl S."/>
            <person name="Poehlein A."/>
            <person name="Daniel R."/>
            <person name="Steinbuchel A."/>
        </authorList>
    </citation>
    <scope>NUCLEOTIDE SEQUENCE [LARGE SCALE GENOMIC DNA]</scope>
    <source>
        <strain evidence="3">SH22a</strain>
    </source>
</reference>